<dbReference type="AlphaFoldDB" id="A0A1I4WWZ8"/>
<dbReference type="EMBL" id="FOVC01000003">
    <property type="protein sequence ID" value="SFN17630.1"/>
    <property type="molecule type" value="Genomic_DNA"/>
</dbReference>
<evidence type="ECO:0008006" key="3">
    <source>
        <dbReference type="Google" id="ProtNLM"/>
    </source>
</evidence>
<dbReference type="Proteomes" id="UP000242222">
    <property type="component" value="Unassembled WGS sequence"/>
</dbReference>
<dbReference type="Pfam" id="PF05258">
    <property type="entry name" value="DciA"/>
    <property type="match status" value="1"/>
</dbReference>
<accession>A0A1I4WWZ8</accession>
<dbReference type="OrthoDB" id="5767011at2"/>
<proteinExistence type="predicted"/>
<gene>
    <name evidence="1" type="ORF">SAMN05216516_10398</name>
</gene>
<name>A0A1I4WWZ8_9GAMM</name>
<sequence>MRNSRPQSIEKLFDETQNSGCLQQIQQRAVALNKLNKTVRALLPSQMHPWVRVANYRQGILVLEVANASWMMRLRYEQPELLSALRAQIIPSLTAIDISINPSLAGKTASTAQEHAYPVSSGQKNMGCQLSSDSAAALLSVAERSPEKLRGVLERLASLAGERGTSKTSRNK</sequence>
<keyword evidence="2" id="KW-1185">Reference proteome</keyword>
<dbReference type="InterPro" id="IPR007922">
    <property type="entry name" value="DciA-like"/>
</dbReference>
<evidence type="ECO:0000313" key="1">
    <source>
        <dbReference type="EMBL" id="SFN17630.1"/>
    </source>
</evidence>
<reference evidence="2" key="1">
    <citation type="submission" date="2016-10" db="EMBL/GenBank/DDBJ databases">
        <authorList>
            <person name="Varghese N."/>
            <person name="Submissions S."/>
        </authorList>
    </citation>
    <scope>NUCLEOTIDE SEQUENCE [LARGE SCALE GENOMIC DNA]</scope>
    <source>
        <strain evidence="2">N6PO6</strain>
    </source>
</reference>
<organism evidence="1 2">
    <name type="scientific">Izhakiella capsodis</name>
    <dbReference type="NCBI Taxonomy" id="1367852"/>
    <lineage>
        <taxon>Bacteria</taxon>
        <taxon>Pseudomonadati</taxon>
        <taxon>Pseudomonadota</taxon>
        <taxon>Gammaproteobacteria</taxon>
        <taxon>Enterobacterales</taxon>
        <taxon>Erwiniaceae</taxon>
        <taxon>Izhakiella</taxon>
    </lineage>
</organism>
<evidence type="ECO:0000313" key="2">
    <source>
        <dbReference type="Proteomes" id="UP000242222"/>
    </source>
</evidence>
<protein>
    <recommendedName>
        <fullName evidence="3">DUF721 domain-containing protein</fullName>
    </recommendedName>
</protein>
<dbReference type="RefSeq" id="WP_092876379.1">
    <property type="nucleotide sequence ID" value="NZ_FOVC01000003.1"/>
</dbReference>
<dbReference type="STRING" id="1367852.SAMN05216516_10398"/>